<evidence type="ECO:0000313" key="3">
    <source>
        <dbReference type="Proteomes" id="UP001161390"/>
    </source>
</evidence>
<keyword evidence="3" id="KW-1185">Reference proteome</keyword>
<sequence>MTMCASKTDPDLTKKTTDKSTEADAKAMRDEANAADMTSSPALNDDSETDSGGAGEQDLPEGNRFA</sequence>
<evidence type="ECO:0000256" key="1">
    <source>
        <dbReference type="SAM" id="MobiDB-lite"/>
    </source>
</evidence>
<proteinExistence type="predicted"/>
<organism evidence="2 3">
    <name type="scientific">Algimonas porphyrae</name>
    <dbReference type="NCBI Taxonomy" id="1128113"/>
    <lineage>
        <taxon>Bacteria</taxon>
        <taxon>Pseudomonadati</taxon>
        <taxon>Pseudomonadota</taxon>
        <taxon>Alphaproteobacteria</taxon>
        <taxon>Maricaulales</taxon>
        <taxon>Robiginitomaculaceae</taxon>
        <taxon>Algimonas</taxon>
    </lineage>
</organism>
<reference evidence="2" key="2">
    <citation type="submission" date="2023-01" db="EMBL/GenBank/DDBJ databases">
        <title>Draft genome sequence of Algimonas porphyrae strain NBRC 108216.</title>
        <authorList>
            <person name="Sun Q."/>
            <person name="Mori K."/>
        </authorList>
    </citation>
    <scope>NUCLEOTIDE SEQUENCE</scope>
    <source>
        <strain evidence="2">NBRC 108216</strain>
    </source>
</reference>
<evidence type="ECO:0000313" key="2">
    <source>
        <dbReference type="EMBL" id="GLQ20455.1"/>
    </source>
</evidence>
<comment type="caution">
    <text evidence="2">The sequence shown here is derived from an EMBL/GenBank/DDBJ whole genome shotgun (WGS) entry which is preliminary data.</text>
</comment>
<dbReference type="Proteomes" id="UP001161390">
    <property type="component" value="Unassembled WGS sequence"/>
</dbReference>
<gene>
    <name evidence="2" type="ORF">GCM10007854_14100</name>
</gene>
<name>A0ABQ5V0B5_9PROT</name>
<dbReference type="EMBL" id="BSNJ01000003">
    <property type="protein sequence ID" value="GLQ20455.1"/>
    <property type="molecule type" value="Genomic_DNA"/>
</dbReference>
<reference evidence="2" key="1">
    <citation type="journal article" date="2014" name="Int. J. Syst. Evol. Microbiol.">
        <title>Complete genome of a new Firmicutes species belonging to the dominant human colonic microbiota ('Ruminococcus bicirculans') reveals two chromosomes and a selective capacity to utilize plant glucans.</title>
        <authorList>
            <consortium name="NISC Comparative Sequencing Program"/>
            <person name="Wegmann U."/>
            <person name="Louis P."/>
            <person name="Goesmann A."/>
            <person name="Henrissat B."/>
            <person name="Duncan S.H."/>
            <person name="Flint H.J."/>
        </authorList>
    </citation>
    <scope>NUCLEOTIDE SEQUENCE</scope>
    <source>
        <strain evidence="2">NBRC 108216</strain>
    </source>
</reference>
<accession>A0ABQ5V0B5</accession>
<feature type="compositionally biased region" description="Basic and acidic residues" evidence="1">
    <location>
        <begin position="8"/>
        <end position="32"/>
    </location>
</feature>
<protein>
    <submittedName>
        <fullName evidence="2">Uncharacterized protein</fullName>
    </submittedName>
</protein>
<feature type="region of interest" description="Disordered" evidence="1">
    <location>
        <begin position="1"/>
        <end position="66"/>
    </location>
</feature>